<dbReference type="Proteomes" id="UP000789920">
    <property type="component" value="Unassembled WGS sequence"/>
</dbReference>
<sequence length="193" mass="22044">ECVEYNSVTGSFNIKMEMIILYASQSVKFKHLGESGLNIKVGNIYLISEFVKFSDSGKIMIEATDIDYQKSSIYNSNVIEIPSDKPKSRSIIDIIADDIESVNSNNQSSTLYAKINSTLEKKNESDLDVESNTKEPESGHKKEKTTFSDEYTKELQSDEEEKAILSDEYTKLTDENEEQEDEEQPKKRKRSIR</sequence>
<accession>A0ACA9SN33</accession>
<protein>
    <submittedName>
        <fullName evidence="1">32783_t:CDS:1</fullName>
    </submittedName>
</protein>
<comment type="caution">
    <text evidence="1">The sequence shown here is derived from an EMBL/GenBank/DDBJ whole genome shotgun (WGS) entry which is preliminary data.</text>
</comment>
<evidence type="ECO:0000313" key="1">
    <source>
        <dbReference type="EMBL" id="CAG8841770.1"/>
    </source>
</evidence>
<evidence type="ECO:0000313" key="2">
    <source>
        <dbReference type="Proteomes" id="UP000789920"/>
    </source>
</evidence>
<feature type="non-terminal residue" evidence="1">
    <location>
        <position position="193"/>
    </location>
</feature>
<keyword evidence="2" id="KW-1185">Reference proteome</keyword>
<dbReference type="EMBL" id="CAJVQC010131604">
    <property type="protein sequence ID" value="CAG8841770.1"/>
    <property type="molecule type" value="Genomic_DNA"/>
</dbReference>
<organism evidence="1 2">
    <name type="scientific">Racocetra persica</name>
    <dbReference type="NCBI Taxonomy" id="160502"/>
    <lineage>
        <taxon>Eukaryota</taxon>
        <taxon>Fungi</taxon>
        <taxon>Fungi incertae sedis</taxon>
        <taxon>Mucoromycota</taxon>
        <taxon>Glomeromycotina</taxon>
        <taxon>Glomeromycetes</taxon>
        <taxon>Diversisporales</taxon>
        <taxon>Gigasporaceae</taxon>
        <taxon>Racocetra</taxon>
    </lineage>
</organism>
<reference evidence="1" key="1">
    <citation type="submission" date="2021-06" db="EMBL/GenBank/DDBJ databases">
        <authorList>
            <person name="Kallberg Y."/>
            <person name="Tangrot J."/>
            <person name="Rosling A."/>
        </authorList>
    </citation>
    <scope>NUCLEOTIDE SEQUENCE</scope>
    <source>
        <strain evidence="1">MA461A</strain>
    </source>
</reference>
<name>A0ACA9SN33_9GLOM</name>
<gene>
    <name evidence="1" type="ORF">RPERSI_LOCUS32017</name>
</gene>
<feature type="non-terminal residue" evidence="1">
    <location>
        <position position="1"/>
    </location>
</feature>
<proteinExistence type="predicted"/>